<evidence type="ECO:0000313" key="3">
    <source>
        <dbReference type="Proteomes" id="UP001632038"/>
    </source>
</evidence>
<keyword evidence="1" id="KW-1133">Transmembrane helix</keyword>
<proteinExistence type="predicted"/>
<sequence length="239" mass="26790">MVSNANCFDLSYARERFRNCFPGKIDRNSCHEWIKAPINIALSVWIVCVAISGSILLMLTVGMLDRALPEKSERDVWAEANNQVLNALFTLMCVFQHSTIIRHTVLLSRWRRSGDIDDVLRVRKIYCKDGARKPHERAHAMVVVILLHVSFVAQYVLCGLYWGYGKSDRPSTGVRICMGITIVAPAFAGAYVLFSPLGRDYETTMDSIGSDVDDVENICLVAKNGAKNGCFPCRCSIMY</sequence>
<dbReference type="EMBL" id="JAVIJP010000007">
    <property type="protein sequence ID" value="KAL3650324.1"/>
    <property type="molecule type" value="Genomic_DNA"/>
</dbReference>
<evidence type="ECO:0000256" key="1">
    <source>
        <dbReference type="SAM" id="Phobius"/>
    </source>
</evidence>
<gene>
    <name evidence="2" type="ORF">CASFOL_006727</name>
</gene>
<protein>
    <submittedName>
        <fullName evidence="2">Uncharacterized protein</fullName>
    </submittedName>
</protein>
<reference evidence="3" key="1">
    <citation type="journal article" date="2024" name="IScience">
        <title>Strigolactones Initiate the Formation of Haustorium-like Structures in Castilleja.</title>
        <authorList>
            <person name="Buerger M."/>
            <person name="Peterson D."/>
            <person name="Chory J."/>
        </authorList>
    </citation>
    <scope>NUCLEOTIDE SEQUENCE [LARGE SCALE GENOMIC DNA]</scope>
</reference>
<evidence type="ECO:0000313" key="2">
    <source>
        <dbReference type="EMBL" id="KAL3650324.1"/>
    </source>
</evidence>
<comment type="caution">
    <text evidence="2">The sequence shown here is derived from an EMBL/GenBank/DDBJ whole genome shotgun (WGS) entry which is preliminary data.</text>
</comment>
<dbReference type="PANTHER" id="PTHR31045">
    <property type="entry name" value="PLAC8 FAMILY PROTEIN-RELATED"/>
    <property type="match status" value="1"/>
</dbReference>
<name>A0ABD3E849_9LAMI</name>
<organism evidence="2 3">
    <name type="scientific">Castilleja foliolosa</name>
    <dbReference type="NCBI Taxonomy" id="1961234"/>
    <lineage>
        <taxon>Eukaryota</taxon>
        <taxon>Viridiplantae</taxon>
        <taxon>Streptophyta</taxon>
        <taxon>Embryophyta</taxon>
        <taxon>Tracheophyta</taxon>
        <taxon>Spermatophyta</taxon>
        <taxon>Magnoliopsida</taxon>
        <taxon>eudicotyledons</taxon>
        <taxon>Gunneridae</taxon>
        <taxon>Pentapetalae</taxon>
        <taxon>asterids</taxon>
        <taxon>lamiids</taxon>
        <taxon>Lamiales</taxon>
        <taxon>Orobanchaceae</taxon>
        <taxon>Pedicularideae</taxon>
        <taxon>Castillejinae</taxon>
        <taxon>Castilleja</taxon>
    </lineage>
</organism>
<dbReference type="AlphaFoldDB" id="A0ABD3E849"/>
<feature type="transmembrane region" description="Helical" evidence="1">
    <location>
        <begin position="140"/>
        <end position="164"/>
    </location>
</feature>
<keyword evidence="1" id="KW-0472">Membrane</keyword>
<dbReference type="Pfam" id="PF11204">
    <property type="entry name" value="DUF2985"/>
    <property type="match status" value="1"/>
</dbReference>
<accession>A0ABD3E849</accession>
<keyword evidence="3" id="KW-1185">Reference proteome</keyword>
<keyword evidence="1" id="KW-0812">Transmembrane</keyword>
<dbReference type="InterPro" id="IPR021369">
    <property type="entry name" value="DUF2985"/>
</dbReference>
<feature type="transmembrane region" description="Helical" evidence="1">
    <location>
        <begin position="176"/>
        <end position="194"/>
    </location>
</feature>
<dbReference type="Proteomes" id="UP001632038">
    <property type="component" value="Unassembled WGS sequence"/>
</dbReference>
<dbReference type="PANTHER" id="PTHR31045:SF30">
    <property type="entry name" value="PLAC8 FAMILY PROTEIN"/>
    <property type="match status" value="1"/>
</dbReference>
<feature type="transmembrane region" description="Helical" evidence="1">
    <location>
        <begin position="42"/>
        <end position="64"/>
    </location>
</feature>